<accession>X0XKC3</accession>
<dbReference type="PANTHER" id="PTHR43306:SF1">
    <property type="entry name" value="7,8-DIHYDRO-6-HYDROXYMETHYLPTERIN DIMETHYLTRANSFERASE"/>
    <property type="match status" value="1"/>
</dbReference>
<feature type="compositionally biased region" description="Basic and acidic residues" evidence="1">
    <location>
        <begin position="131"/>
        <end position="141"/>
    </location>
</feature>
<evidence type="ECO:0000256" key="1">
    <source>
        <dbReference type="SAM" id="MobiDB-lite"/>
    </source>
</evidence>
<sequence length="153" mass="18005">KAGRKMAEGKETRAKMQVITGLIGNIKFRVLANYLRAVILRSDYLSLNLMHHDMMMIGSMHFMDPYNFDLERVQRCIIHYATPDGRLIPFCTMNNIYREKVERQFAQPITPDRLTPLYDVEAFVERIRSEESSRRELKEPIETPQTIRIERDG</sequence>
<protein>
    <recommendedName>
        <fullName evidence="3">Radical SAM protein</fullName>
    </recommendedName>
</protein>
<comment type="caution">
    <text evidence="2">The sequence shown here is derived from an EMBL/GenBank/DDBJ whole genome shotgun (WGS) entry which is preliminary data.</text>
</comment>
<dbReference type="AlphaFoldDB" id="X0XKC3"/>
<dbReference type="EMBL" id="BARS01055212">
    <property type="protein sequence ID" value="GAG43624.1"/>
    <property type="molecule type" value="Genomic_DNA"/>
</dbReference>
<reference evidence="2" key="1">
    <citation type="journal article" date="2014" name="Front. Microbiol.">
        <title>High frequency of phylogenetically diverse reductive dehalogenase-homologous genes in deep subseafloor sedimentary metagenomes.</title>
        <authorList>
            <person name="Kawai M."/>
            <person name="Futagami T."/>
            <person name="Toyoda A."/>
            <person name="Takaki Y."/>
            <person name="Nishi S."/>
            <person name="Hori S."/>
            <person name="Arai W."/>
            <person name="Tsubouchi T."/>
            <person name="Morono Y."/>
            <person name="Uchiyama I."/>
            <person name="Ito T."/>
            <person name="Fujiyama A."/>
            <person name="Inagaki F."/>
            <person name="Takami H."/>
        </authorList>
    </citation>
    <scope>NUCLEOTIDE SEQUENCE</scope>
    <source>
        <strain evidence="2">Expedition CK06-06</strain>
    </source>
</reference>
<gene>
    <name evidence="2" type="ORF">S01H1_81573</name>
</gene>
<evidence type="ECO:0000313" key="2">
    <source>
        <dbReference type="EMBL" id="GAG43624.1"/>
    </source>
</evidence>
<dbReference type="InterPro" id="IPR034474">
    <property type="entry name" value="Methyltransferase_Class_D"/>
</dbReference>
<feature type="region of interest" description="Disordered" evidence="1">
    <location>
        <begin position="131"/>
        <end position="153"/>
    </location>
</feature>
<name>X0XKC3_9ZZZZ</name>
<dbReference type="PANTHER" id="PTHR43306">
    <property type="entry name" value="7,8-DIHYDRO-6-HYDROXYMETHYLPTERIN DIMETHYLTRANSFERASE"/>
    <property type="match status" value="1"/>
</dbReference>
<proteinExistence type="predicted"/>
<organism evidence="2">
    <name type="scientific">marine sediment metagenome</name>
    <dbReference type="NCBI Taxonomy" id="412755"/>
    <lineage>
        <taxon>unclassified sequences</taxon>
        <taxon>metagenomes</taxon>
        <taxon>ecological metagenomes</taxon>
    </lineage>
</organism>
<feature type="non-terminal residue" evidence="2">
    <location>
        <position position="1"/>
    </location>
</feature>
<evidence type="ECO:0008006" key="3">
    <source>
        <dbReference type="Google" id="ProtNLM"/>
    </source>
</evidence>